<reference evidence="3 4" key="1">
    <citation type="submission" date="2020-07" db="EMBL/GenBank/DDBJ databases">
        <title>Sequencing the genomes of 1000 actinobacteria strains.</title>
        <authorList>
            <person name="Klenk H.-P."/>
        </authorList>
    </citation>
    <scope>NUCLEOTIDE SEQUENCE [LARGE SCALE GENOMIC DNA]</scope>
    <source>
        <strain evidence="3 4">DSM 24482</strain>
    </source>
</reference>
<protein>
    <submittedName>
        <fullName evidence="3">Nucleoid-associated protein YgaU</fullName>
    </submittedName>
</protein>
<dbReference type="InterPro" id="IPR018392">
    <property type="entry name" value="LysM"/>
</dbReference>
<comment type="caution">
    <text evidence="3">The sequence shown here is derived from an EMBL/GenBank/DDBJ whole genome shotgun (WGS) entry which is preliminary data.</text>
</comment>
<accession>A0A7Y9JZS9</accession>
<dbReference type="SMART" id="SM00257">
    <property type="entry name" value="LysM"/>
    <property type="match status" value="1"/>
</dbReference>
<name>A0A7Y9JZS9_9CELL</name>
<keyword evidence="1" id="KW-1133">Transmembrane helix</keyword>
<organism evidence="3 4">
    <name type="scientific">Cellulomonas oligotrophica</name>
    <dbReference type="NCBI Taxonomy" id="931536"/>
    <lineage>
        <taxon>Bacteria</taxon>
        <taxon>Bacillati</taxon>
        <taxon>Actinomycetota</taxon>
        <taxon>Actinomycetes</taxon>
        <taxon>Micrococcales</taxon>
        <taxon>Cellulomonadaceae</taxon>
        <taxon>Cellulomonas</taxon>
    </lineage>
</organism>
<feature type="domain" description="LysM" evidence="2">
    <location>
        <begin position="105"/>
        <end position="155"/>
    </location>
</feature>
<gene>
    <name evidence="3" type="ORF">BKA21_003755</name>
</gene>
<evidence type="ECO:0000313" key="3">
    <source>
        <dbReference type="EMBL" id="NYD88206.1"/>
    </source>
</evidence>
<dbReference type="AlphaFoldDB" id="A0A7Y9JZS9"/>
<dbReference type="PROSITE" id="PS51782">
    <property type="entry name" value="LYSM"/>
    <property type="match status" value="1"/>
</dbReference>
<sequence>MAGTTTAPRAGAARQVDGVRRPALRVVQGGAAEAPGRVQVAPAGTVARPRRAAPPAGGADGLRGLRLTRRGRAVVWALGLLLGAGVGGAAWSAQADGTAGGVVVERHVVEPGETLWAIADRAAAEGEDVRDVVLELMRLNDLASGDLLAGQTIVVPAR</sequence>
<feature type="transmembrane region" description="Helical" evidence="1">
    <location>
        <begin position="73"/>
        <end position="93"/>
    </location>
</feature>
<dbReference type="RefSeq" id="WP_140460499.1">
    <property type="nucleotide sequence ID" value="NZ_BAABFI010000016.1"/>
</dbReference>
<evidence type="ECO:0000313" key="4">
    <source>
        <dbReference type="Proteomes" id="UP000577956"/>
    </source>
</evidence>
<proteinExistence type="predicted"/>
<evidence type="ECO:0000259" key="2">
    <source>
        <dbReference type="PROSITE" id="PS51782"/>
    </source>
</evidence>
<dbReference type="CDD" id="cd00118">
    <property type="entry name" value="LysM"/>
    <property type="match status" value="1"/>
</dbReference>
<evidence type="ECO:0000256" key="1">
    <source>
        <dbReference type="SAM" id="Phobius"/>
    </source>
</evidence>
<dbReference type="Proteomes" id="UP000577956">
    <property type="component" value="Unassembled WGS sequence"/>
</dbReference>
<dbReference type="EMBL" id="JACCBK010000001">
    <property type="protein sequence ID" value="NYD88206.1"/>
    <property type="molecule type" value="Genomic_DNA"/>
</dbReference>
<keyword evidence="1" id="KW-0472">Membrane</keyword>
<dbReference type="Gene3D" id="3.10.350.10">
    <property type="entry name" value="LysM domain"/>
    <property type="match status" value="1"/>
</dbReference>
<keyword evidence="1" id="KW-0812">Transmembrane</keyword>
<dbReference type="SUPFAM" id="SSF54106">
    <property type="entry name" value="LysM domain"/>
    <property type="match status" value="1"/>
</dbReference>
<dbReference type="Pfam" id="PF01476">
    <property type="entry name" value="LysM"/>
    <property type="match status" value="1"/>
</dbReference>
<dbReference type="InterPro" id="IPR036779">
    <property type="entry name" value="LysM_dom_sf"/>
</dbReference>